<organism evidence="9 10">
    <name type="scientific">Platysternon megacephalum</name>
    <name type="common">big-headed turtle</name>
    <dbReference type="NCBI Taxonomy" id="55544"/>
    <lineage>
        <taxon>Eukaryota</taxon>
        <taxon>Metazoa</taxon>
        <taxon>Chordata</taxon>
        <taxon>Craniata</taxon>
        <taxon>Vertebrata</taxon>
        <taxon>Euteleostomi</taxon>
        <taxon>Archelosauria</taxon>
        <taxon>Testudinata</taxon>
        <taxon>Testudines</taxon>
        <taxon>Cryptodira</taxon>
        <taxon>Durocryptodira</taxon>
        <taxon>Testudinoidea</taxon>
        <taxon>Platysternidae</taxon>
        <taxon>Platysternon</taxon>
    </lineage>
</organism>
<evidence type="ECO:0000256" key="2">
    <source>
        <dbReference type="ARBA" id="ARBA00008326"/>
    </source>
</evidence>
<dbReference type="Pfam" id="PF06473">
    <property type="entry name" value="FGF-BP1"/>
    <property type="match status" value="1"/>
</dbReference>
<feature type="region of interest" description="Disordered" evidence="7">
    <location>
        <begin position="110"/>
        <end position="233"/>
    </location>
</feature>
<dbReference type="GO" id="GO:0007267">
    <property type="term" value="P:cell-cell signaling"/>
    <property type="evidence" value="ECO:0007669"/>
    <property type="project" value="TreeGrafter"/>
</dbReference>
<keyword evidence="3" id="KW-0964">Secreted</keyword>
<keyword evidence="5" id="KW-1015">Disulfide bond</keyword>
<evidence type="ECO:0000313" key="9">
    <source>
        <dbReference type="EMBL" id="TFK06138.1"/>
    </source>
</evidence>
<accession>A0A4D9EEU6</accession>
<dbReference type="InterPro" id="IPR010510">
    <property type="entry name" value="FGF1-bd"/>
</dbReference>
<feature type="chain" id="PRO_5020041085" evidence="8">
    <location>
        <begin position="23"/>
        <end position="255"/>
    </location>
</feature>
<comment type="subcellular location">
    <subcellularLocation>
        <location evidence="1">Secreted</location>
    </subcellularLocation>
</comment>
<gene>
    <name evidence="9" type="ORF">DR999_PMT11158</name>
</gene>
<keyword evidence="6" id="KW-0340">Growth factor binding</keyword>
<evidence type="ECO:0000256" key="4">
    <source>
        <dbReference type="ARBA" id="ARBA00022729"/>
    </source>
</evidence>
<evidence type="ECO:0000313" key="10">
    <source>
        <dbReference type="Proteomes" id="UP000297703"/>
    </source>
</evidence>
<keyword evidence="4 8" id="KW-0732">Signal</keyword>
<dbReference type="GO" id="GO:0019838">
    <property type="term" value="F:growth factor binding"/>
    <property type="evidence" value="ECO:0007669"/>
    <property type="project" value="UniProtKB-KW"/>
</dbReference>
<evidence type="ECO:0000256" key="5">
    <source>
        <dbReference type="ARBA" id="ARBA00023157"/>
    </source>
</evidence>
<dbReference type="Proteomes" id="UP000297703">
    <property type="component" value="Unassembled WGS sequence"/>
</dbReference>
<feature type="signal peptide" evidence="8">
    <location>
        <begin position="1"/>
        <end position="22"/>
    </location>
</feature>
<reference evidence="9 10" key="2">
    <citation type="submission" date="2019-04" db="EMBL/GenBank/DDBJ databases">
        <title>The genome sequence of big-headed turtle.</title>
        <authorList>
            <person name="Gong S."/>
        </authorList>
    </citation>
    <scope>NUCLEOTIDE SEQUENCE [LARGE SCALE GENOMIC DNA]</scope>
    <source>
        <strain evidence="9">DO16091913</strain>
        <tissue evidence="9">Muscle</tissue>
    </source>
</reference>
<sequence>MRVSRALPLSLLLLGCLGGAASGQAQGAGEKAERPAPWAQAGQFSTREQHVCSWQLVRGEEATELQLSCQAPGEGGSEGLRCVYRGQPERCAAYSAKSRQYWKQILGKLRRKRHPCQDSSPLKARLCSSKKGPPEAQLRLAPPSPSPAAPGAAGGPASGKAKGRGSVQEAPTLQQPGAPGAKAMSSGAHAGALEKRGKAGKRKGGPGSPVPPEQRPPTAGGNPEPPTELSEDLAETYCAEQWHSLCSFFVNFWNG</sequence>
<name>A0A4D9EEU6_9SAUR</name>
<evidence type="ECO:0000256" key="8">
    <source>
        <dbReference type="SAM" id="SignalP"/>
    </source>
</evidence>
<reference evidence="9 10" key="1">
    <citation type="submission" date="2019-04" db="EMBL/GenBank/DDBJ databases">
        <title>Draft genome of the big-headed turtle Platysternon megacephalum.</title>
        <authorList>
            <person name="Gong S."/>
        </authorList>
    </citation>
    <scope>NUCLEOTIDE SEQUENCE [LARGE SCALE GENOMIC DNA]</scope>
    <source>
        <strain evidence="9">DO16091913</strain>
        <tissue evidence="9">Muscle</tissue>
    </source>
</reference>
<dbReference type="PANTHER" id="PTHR15258">
    <property type="entry name" value="FGF BINDING PROTEIN-RELATED"/>
    <property type="match status" value="1"/>
</dbReference>
<evidence type="ECO:0000256" key="6">
    <source>
        <dbReference type="ARBA" id="ARBA00023183"/>
    </source>
</evidence>
<comment type="caution">
    <text evidence="9">The sequence shown here is derived from an EMBL/GenBank/DDBJ whole genome shotgun (WGS) entry which is preliminary data.</text>
</comment>
<dbReference type="EMBL" id="QXTE01000101">
    <property type="protein sequence ID" value="TFK06138.1"/>
    <property type="molecule type" value="Genomic_DNA"/>
</dbReference>
<dbReference type="GO" id="GO:0005576">
    <property type="term" value="C:extracellular region"/>
    <property type="evidence" value="ECO:0007669"/>
    <property type="project" value="UniProtKB-SubCell"/>
</dbReference>
<dbReference type="OrthoDB" id="8803710at2759"/>
<protein>
    <submittedName>
        <fullName evidence="9">Tumor protein D54</fullName>
    </submittedName>
</protein>
<evidence type="ECO:0000256" key="3">
    <source>
        <dbReference type="ARBA" id="ARBA00022525"/>
    </source>
</evidence>
<dbReference type="STRING" id="55544.A0A4D9EEU6"/>
<evidence type="ECO:0000256" key="1">
    <source>
        <dbReference type="ARBA" id="ARBA00004613"/>
    </source>
</evidence>
<dbReference type="PROSITE" id="PS51257">
    <property type="entry name" value="PROKAR_LIPOPROTEIN"/>
    <property type="match status" value="1"/>
</dbReference>
<proteinExistence type="inferred from homology"/>
<keyword evidence="10" id="KW-1185">Reference proteome</keyword>
<dbReference type="PANTHER" id="PTHR15258:SF3">
    <property type="entry name" value="FIBROBLAST GROWTH FACTOR-BINDING PROTEIN 3"/>
    <property type="match status" value="1"/>
</dbReference>
<evidence type="ECO:0000256" key="7">
    <source>
        <dbReference type="SAM" id="MobiDB-lite"/>
    </source>
</evidence>
<comment type="similarity">
    <text evidence="2">Belongs to the fibroblast growth factor-binding protein family.</text>
</comment>
<dbReference type="AlphaFoldDB" id="A0A4D9EEU6"/>